<dbReference type="RefSeq" id="WP_311512579.1">
    <property type="nucleotide sequence ID" value="NZ_JAVREP010000010.1"/>
</dbReference>
<dbReference type="EMBL" id="JAVREP010000010">
    <property type="protein sequence ID" value="MDT0329983.1"/>
    <property type="molecule type" value="Genomic_DNA"/>
</dbReference>
<protein>
    <recommendedName>
        <fullName evidence="3">DUF402 domain-containing protein</fullName>
    </recommendedName>
</protein>
<organism evidence="1 2">
    <name type="scientific">Nocardiopsis lambiniae</name>
    <dbReference type="NCBI Taxonomy" id="3075539"/>
    <lineage>
        <taxon>Bacteria</taxon>
        <taxon>Bacillati</taxon>
        <taxon>Actinomycetota</taxon>
        <taxon>Actinomycetes</taxon>
        <taxon>Streptosporangiales</taxon>
        <taxon>Nocardiopsidaceae</taxon>
        <taxon>Nocardiopsis</taxon>
    </lineage>
</organism>
<evidence type="ECO:0000313" key="2">
    <source>
        <dbReference type="Proteomes" id="UP001183390"/>
    </source>
</evidence>
<evidence type="ECO:0000313" key="1">
    <source>
        <dbReference type="EMBL" id="MDT0329983.1"/>
    </source>
</evidence>
<gene>
    <name evidence="1" type="ORF">RM479_16350</name>
</gene>
<dbReference type="Proteomes" id="UP001183390">
    <property type="component" value="Unassembled WGS sequence"/>
</dbReference>
<dbReference type="Pfam" id="PF18143">
    <property type="entry name" value="HAD_SAK_2"/>
    <property type="match status" value="1"/>
</dbReference>
<reference evidence="2" key="1">
    <citation type="submission" date="2023-07" db="EMBL/GenBank/DDBJ databases">
        <title>30 novel species of actinomycetes from the DSMZ collection.</title>
        <authorList>
            <person name="Nouioui I."/>
        </authorList>
    </citation>
    <scope>NUCLEOTIDE SEQUENCE [LARGE SCALE GENOMIC DNA]</scope>
    <source>
        <strain evidence="2">DSM 44743</strain>
    </source>
</reference>
<evidence type="ECO:0008006" key="3">
    <source>
        <dbReference type="Google" id="ProtNLM"/>
    </source>
</evidence>
<name>A0ABU2MBM8_9ACTN</name>
<keyword evidence="2" id="KW-1185">Reference proteome</keyword>
<proteinExistence type="predicted"/>
<accession>A0ABU2MBM8</accession>
<comment type="caution">
    <text evidence="1">The sequence shown here is derived from an EMBL/GenBank/DDBJ whole genome shotgun (WGS) entry which is preliminary data.</text>
</comment>
<sequence length="177" mass="20124">MSHRPLLFLDVDGPLNPFRAKAQRRPDGYTTHRLRPHGWEDTPRPLRVWLRPDHGERLLALPYTLVWATTWEHDANTMIGPVLGLPELPVVELPHWSTAAEGLCFKTTTLVEYADGRPFAWVDDMITDRDVALVRRRHPGAALLHRVDPRLGLLDADFRRLGEWPSARPAGALPEDA</sequence>